<name>A0A9D4VMS8_PEA</name>
<evidence type="ECO:0008006" key="4">
    <source>
        <dbReference type="Google" id="ProtNLM"/>
    </source>
</evidence>
<organism evidence="2 3">
    <name type="scientific">Pisum sativum</name>
    <name type="common">Garden pea</name>
    <name type="synonym">Lathyrus oleraceus</name>
    <dbReference type="NCBI Taxonomy" id="3888"/>
    <lineage>
        <taxon>Eukaryota</taxon>
        <taxon>Viridiplantae</taxon>
        <taxon>Streptophyta</taxon>
        <taxon>Embryophyta</taxon>
        <taxon>Tracheophyta</taxon>
        <taxon>Spermatophyta</taxon>
        <taxon>Magnoliopsida</taxon>
        <taxon>eudicotyledons</taxon>
        <taxon>Gunneridae</taxon>
        <taxon>Pentapetalae</taxon>
        <taxon>rosids</taxon>
        <taxon>fabids</taxon>
        <taxon>Fabales</taxon>
        <taxon>Fabaceae</taxon>
        <taxon>Papilionoideae</taxon>
        <taxon>50 kb inversion clade</taxon>
        <taxon>NPAAA clade</taxon>
        <taxon>Hologalegina</taxon>
        <taxon>IRL clade</taxon>
        <taxon>Fabeae</taxon>
        <taxon>Lathyrus</taxon>
    </lineage>
</organism>
<evidence type="ECO:0000313" key="2">
    <source>
        <dbReference type="EMBL" id="KAI5386396.1"/>
    </source>
</evidence>
<evidence type="ECO:0000256" key="1">
    <source>
        <dbReference type="SAM" id="MobiDB-lite"/>
    </source>
</evidence>
<feature type="region of interest" description="Disordered" evidence="1">
    <location>
        <begin position="1"/>
        <end position="25"/>
    </location>
</feature>
<dbReference type="Gramene" id="Psat07G0279100-T1">
    <property type="protein sequence ID" value="KAI5386396.1"/>
    <property type="gene ID" value="KIW84_072791"/>
</dbReference>
<gene>
    <name evidence="2" type="ORF">KIW84_072791</name>
</gene>
<proteinExistence type="predicted"/>
<dbReference type="AlphaFoldDB" id="A0A9D4VMS8"/>
<keyword evidence="3" id="KW-1185">Reference proteome</keyword>
<protein>
    <recommendedName>
        <fullName evidence="4">Gag-pol polyprotein</fullName>
    </recommendedName>
</protein>
<evidence type="ECO:0000313" key="3">
    <source>
        <dbReference type="Proteomes" id="UP001058974"/>
    </source>
</evidence>
<reference evidence="2 3" key="1">
    <citation type="journal article" date="2022" name="Nat. Genet.">
        <title>Improved pea reference genome and pan-genome highlight genomic features and evolutionary characteristics.</title>
        <authorList>
            <person name="Yang T."/>
            <person name="Liu R."/>
            <person name="Luo Y."/>
            <person name="Hu S."/>
            <person name="Wang D."/>
            <person name="Wang C."/>
            <person name="Pandey M.K."/>
            <person name="Ge S."/>
            <person name="Xu Q."/>
            <person name="Li N."/>
            <person name="Li G."/>
            <person name="Huang Y."/>
            <person name="Saxena R.K."/>
            <person name="Ji Y."/>
            <person name="Li M."/>
            <person name="Yan X."/>
            <person name="He Y."/>
            <person name="Liu Y."/>
            <person name="Wang X."/>
            <person name="Xiang C."/>
            <person name="Varshney R.K."/>
            <person name="Ding H."/>
            <person name="Gao S."/>
            <person name="Zong X."/>
        </authorList>
    </citation>
    <scope>NUCLEOTIDE SEQUENCE [LARGE SCALE GENOMIC DNA]</scope>
    <source>
        <strain evidence="2 3">cv. Zhongwan 6</strain>
    </source>
</reference>
<accession>A0A9D4VMS8</accession>
<sequence length="125" mass="13744">MGSSKAVNTPRASHFKLSSNQSPSSEYEAFDMKCVSYVSVVGSLMYLPGTTSVRFCFGGDKPTIVGYFDSNMAGDINSRKSTSGYTIKFAGEVVTWQYIFQKCISQSVTEAESLQLPKHENSYYG</sequence>
<dbReference type="EMBL" id="JAMSHJ010000007">
    <property type="protein sequence ID" value="KAI5386396.1"/>
    <property type="molecule type" value="Genomic_DNA"/>
</dbReference>
<comment type="caution">
    <text evidence="2">The sequence shown here is derived from an EMBL/GenBank/DDBJ whole genome shotgun (WGS) entry which is preliminary data.</text>
</comment>
<dbReference type="Proteomes" id="UP001058974">
    <property type="component" value="Chromosome 7"/>
</dbReference>
<dbReference type="PANTHER" id="PTHR11439">
    <property type="entry name" value="GAG-POL-RELATED RETROTRANSPOSON"/>
    <property type="match status" value="1"/>
</dbReference>